<feature type="domain" description="VTT" evidence="8">
    <location>
        <begin position="47"/>
        <end position="169"/>
    </location>
</feature>
<name>A0ABS2EQ58_9LACO</name>
<evidence type="ECO:0000256" key="4">
    <source>
        <dbReference type="ARBA" id="ARBA00022692"/>
    </source>
</evidence>
<keyword evidence="3 7" id="KW-1003">Cell membrane</keyword>
<protein>
    <submittedName>
        <fullName evidence="9">VTT domain-containing protein</fullName>
    </submittedName>
</protein>
<sequence length="215" mass="24255">MSHILYMIMHLQDVIVPLFNWLGNWSYLILFTVTFMETGLVIFPWLPGESLVFVAASVAAITPSVKISILISGFFLAALLGDTVNYLIGTQLIKWSWLRKRVMGPRLDQTQAFFERHGIIAVIFGRFVPVIRTFIPLISGSAGFPWHKFMIGNFIGVALWVALAAVMGYYFGSIPFVKDHFSLVIIGIVAISFLPAGIVYGLRSIRRKIITRRRF</sequence>
<feature type="transmembrane region" description="Helical" evidence="7">
    <location>
        <begin position="67"/>
        <end position="88"/>
    </location>
</feature>
<comment type="similarity">
    <text evidence="2 7">Belongs to the DedA family.</text>
</comment>
<evidence type="ECO:0000256" key="5">
    <source>
        <dbReference type="ARBA" id="ARBA00022989"/>
    </source>
</evidence>
<dbReference type="Pfam" id="PF09335">
    <property type="entry name" value="VTT_dom"/>
    <property type="match status" value="1"/>
</dbReference>
<evidence type="ECO:0000313" key="10">
    <source>
        <dbReference type="Proteomes" id="UP000776629"/>
    </source>
</evidence>
<dbReference type="RefSeq" id="WP_180871339.1">
    <property type="nucleotide sequence ID" value="NZ_JACJJQ010000031.1"/>
</dbReference>
<dbReference type="InterPro" id="IPR032816">
    <property type="entry name" value="VTT_dom"/>
</dbReference>
<keyword evidence="5 7" id="KW-1133">Transmembrane helix</keyword>
<evidence type="ECO:0000256" key="2">
    <source>
        <dbReference type="ARBA" id="ARBA00010792"/>
    </source>
</evidence>
<evidence type="ECO:0000259" key="8">
    <source>
        <dbReference type="Pfam" id="PF09335"/>
    </source>
</evidence>
<evidence type="ECO:0000313" key="9">
    <source>
        <dbReference type="EMBL" id="MBM6754471.1"/>
    </source>
</evidence>
<dbReference type="Proteomes" id="UP000776629">
    <property type="component" value="Unassembled WGS sequence"/>
</dbReference>
<dbReference type="InterPro" id="IPR032818">
    <property type="entry name" value="DedA-like"/>
</dbReference>
<dbReference type="EMBL" id="JACJJQ010000031">
    <property type="protein sequence ID" value="MBM6754471.1"/>
    <property type="molecule type" value="Genomic_DNA"/>
</dbReference>
<feature type="transmembrane region" description="Helical" evidence="7">
    <location>
        <begin position="25"/>
        <end position="46"/>
    </location>
</feature>
<keyword evidence="4 7" id="KW-0812">Transmembrane</keyword>
<reference evidence="9 10" key="1">
    <citation type="journal article" date="2021" name="Sci. Rep.">
        <title>The distribution of antibiotic resistance genes in chicken gut microbiota commensals.</title>
        <authorList>
            <person name="Juricova H."/>
            <person name="Matiasovicova J."/>
            <person name="Kubasova T."/>
            <person name="Cejkova D."/>
            <person name="Rychlik I."/>
        </authorList>
    </citation>
    <scope>NUCLEOTIDE SEQUENCE [LARGE SCALE GENOMIC DNA]</scope>
    <source>
        <strain evidence="9 10">An810</strain>
    </source>
</reference>
<accession>A0ABS2EQ58</accession>
<feature type="transmembrane region" description="Helical" evidence="7">
    <location>
        <begin position="183"/>
        <end position="205"/>
    </location>
</feature>
<proteinExistence type="inferred from homology"/>
<evidence type="ECO:0000256" key="1">
    <source>
        <dbReference type="ARBA" id="ARBA00004651"/>
    </source>
</evidence>
<gene>
    <name evidence="9" type="ORF">H5993_06845</name>
</gene>
<feature type="transmembrane region" description="Helical" evidence="7">
    <location>
        <begin position="150"/>
        <end position="171"/>
    </location>
</feature>
<evidence type="ECO:0000256" key="3">
    <source>
        <dbReference type="ARBA" id="ARBA00022475"/>
    </source>
</evidence>
<comment type="subcellular location">
    <subcellularLocation>
        <location evidence="1 7">Cell membrane</location>
        <topology evidence="1 7">Multi-pass membrane protein</topology>
    </subcellularLocation>
</comment>
<dbReference type="PANTHER" id="PTHR30353:SF0">
    <property type="entry name" value="TRANSMEMBRANE PROTEIN"/>
    <property type="match status" value="1"/>
</dbReference>
<organism evidence="9 10">
    <name type="scientific">Limosilactobacillus alvi</name>
    <dbReference type="NCBI Taxonomy" id="990412"/>
    <lineage>
        <taxon>Bacteria</taxon>
        <taxon>Bacillati</taxon>
        <taxon>Bacillota</taxon>
        <taxon>Bacilli</taxon>
        <taxon>Lactobacillales</taxon>
        <taxon>Lactobacillaceae</taxon>
        <taxon>Limosilactobacillus</taxon>
    </lineage>
</organism>
<keyword evidence="10" id="KW-1185">Reference proteome</keyword>
<evidence type="ECO:0000256" key="7">
    <source>
        <dbReference type="RuleBase" id="RU367016"/>
    </source>
</evidence>
<evidence type="ECO:0000256" key="6">
    <source>
        <dbReference type="ARBA" id="ARBA00023136"/>
    </source>
</evidence>
<comment type="caution">
    <text evidence="9">The sequence shown here is derived from an EMBL/GenBank/DDBJ whole genome shotgun (WGS) entry which is preliminary data.</text>
</comment>
<dbReference type="PANTHER" id="PTHR30353">
    <property type="entry name" value="INNER MEMBRANE PROTEIN DEDA-RELATED"/>
    <property type="match status" value="1"/>
</dbReference>
<keyword evidence="6 7" id="KW-0472">Membrane</keyword>